<dbReference type="Pfam" id="PF00144">
    <property type="entry name" value="Beta-lactamase"/>
    <property type="match status" value="1"/>
</dbReference>
<dbReference type="InterPro" id="IPR001466">
    <property type="entry name" value="Beta-lactam-related"/>
</dbReference>
<feature type="domain" description="Beta-lactamase-related" evidence="2">
    <location>
        <begin position="12"/>
        <end position="345"/>
    </location>
</feature>
<dbReference type="InterPro" id="IPR021860">
    <property type="entry name" value="Peptidase_S12_Pab87-rel_C"/>
</dbReference>
<evidence type="ECO:0000259" key="2">
    <source>
        <dbReference type="Pfam" id="PF00144"/>
    </source>
</evidence>
<dbReference type="InterPro" id="IPR050491">
    <property type="entry name" value="AmpC-like"/>
</dbReference>
<evidence type="ECO:0000259" key="3">
    <source>
        <dbReference type="Pfam" id="PF11954"/>
    </source>
</evidence>
<dbReference type="EMBL" id="JAAAUQ010000075">
    <property type="protein sequence ID" value="KAF9155270.1"/>
    <property type="molecule type" value="Genomic_DNA"/>
</dbReference>
<dbReference type="Proteomes" id="UP000748756">
    <property type="component" value="Unassembled WGS sequence"/>
</dbReference>
<evidence type="ECO:0008006" key="6">
    <source>
        <dbReference type="Google" id="ProtNLM"/>
    </source>
</evidence>
<comment type="similarity">
    <text evidence="1">Belongs to the peptidase S12 family.</text>
</comment>
<evidence type="ECO:0000256" key="1">
    <source>
        <dbReference type="ARBA" id="ARBA00038215"/>
    </source>
</evidence>
<dbReference type="SUPFAM" id="SSF56601">
    <property type="entry name" value="beta-lactamase/transpeptidase-like"/>
    <property type="match status" value="1"/>
</dbReference>
<dbReference type="PANTHER" id="PTHR46825">
    <property type="entry name" value="D-ALANYL-D-ALANINE-CARBOXYPEPTIDASE/ENDOPEPTIDASE AMPH"/>
    <property type="match status" value="1"/>
</dbReference>
<proteinExistence type="inferred from homology"/>
<dbReference type="Gene3D" id="2.40.128.600">
    <property type="match status" value="1"/>
</dbReference>
<dbReference type="AlphaFoldDB" id="A0A9P5S4Y6"/>
<reference evidence="4" key="1">
    <citation type="journal article" date="2020" name="Fungal Divers.">
        <title>Resolving the Mortierellaceae phylogeny through synthesis of multi-gene phylogenetics and phylogenomics.</title>
        <authorList>
            <person name="Vandepol N."/>
            <person name="Liber J."/>
            <person name="Desiro A."/>
            <person name="Na H."/>
            <person name="Kennedy M."/>
            <person name="Barry K."/>
            <person name="Grigoriev I.V."/>
            <person name="Miller A.N."/>
            <person name="O'Donnell K."/>
            <person name="Stajich J.E."/>
            <person name="Bonito G."/>
        </authorList>
    </citation>
    <scope>NUCLEOTIDE SEQUENCE</scope>
    <source>
        <strain evidence="4">NRRL 6426</strain>
    </source>
</reference>
<sequence length="508" mass="56744">MTPLAHLYETLEKTRVEAGLKGMSIAVMHRGELIFADGFGQRNDTDPFTAETLMPIASMTKAFTSAAISELVGEGKMDWDTTPVNTYLSEFAFQDPVLTSQLTLVDLLSHRTGMPDIDLAWFKNLTPRRELFKTLRHLSLPQKLKSYLKYSNTMYAVAGEASAKVANTTWENLVQTKLLDPLGLKNTGFSPSGMVKHSDNYALPYDAKSLKDAQEGKFEKGYLDDILKVDAPAGDMFSNVLDLVKWGHVVMTGGKLDGKQVLKKESLKEVFTPHTIMLDKMGRGKDFAIAASYGLAWELDSYKGNNFYFHTGSLYGFRGSLALYPDADIVVAFLTNTHKSALRTYIPFYIVDQLLRLPKTEDWLSTVTLRQTQLEYDSYEASRTGADLPVRVKGTSLSHPDLEAYIGEYSDPVMGTVTISLFKDMESKEKDVLGLEYVTYKAKMDHYHYDSFRFVLKDFAVNSAALASFSTGPDGRVNVLRIVSGPEDDDIITFKRRTSAPTAIVKEE</sequence>
<organism evidence="4 5">
    <name type="scientific">Linnemannia schmuckeri</name>
    <dbReference type="NCBI Taxonomy" id="64567"/>
    <lineage>
        <taxon>Eukaryota</taxon>
        <taxon>Fungi</taxon>
        <taxon>Fungi incertae sedis</taxon>
        <taxon>Mucoromycota</taxon>
        <taxon>Mortierellomycotina</taxon>
        <taxon>Mortierellomycetes</taxon>
        <taxon>Mortierellales</taxon>
        <taxon>Mortierellaceae</taxon>
        <taxon>Linnemannia</taxon>
    </lineage>
</organism>
<feature type="domain" description="Peptidase S12 Pab87-related C-terminal" evidence="3">
    <location>
        <begin position="399"/>
        <end position="483"/>
    </location>
</feature>
<dbReference type="OrthoDB" id="5946976at2759"/>
<dbReference type="PANTHER" id="PTHR46825:SF15">
    <property type="entry name" value="BETA-LACTAMASE-RELATED DOMAIN-CONTAINING PROTEIN"/>
    <property type="match status" value="1"/>
</dbReference>
<dbReference type="InterPro" id="IPR012338">
    <property type="entry name" value="Beta-lactam/transpept-like"/>
</dbReference>
<keyword evidence="5" id="KW-1185">Reference proteome</keyword>
<protein>
    <recommendedName>
        <fullName evidence="6">Beta-lactamase/transpeptidase-like protein</fullName>
    </recommendedName>
</protein>
<evidence type="ECO:0000313" key="5">
    <source>
        <dbReference type="Proteomes" id="UP000748756"/>
    </source>
</evidence>
<dbReference type="Pfam" id="PF11954">
    <property type="entry name" value="DUF3471"/>
    <property type="match status" value="1"/>
</dbReference>
<dbReference type="Gene3D" id="3.40.710.10">
    <property type="entry name" value="DD-peptidase/beta-lactamase superfamily"/>
    <property type="match status" value="1"/>
</dbReference>
<name>A0A9P5S4Y6_9FUNG</name>
<accession>A0A9P5S4Y6</accession>
<comment type="caution">
    <text evidence="4">The sequence shown here is derived from an EMBL/GenBank/DDBJ whole genome shotgun (WGS) entry which is preliminary data.</text>
</comment>
<evidence type="ECO:0000313" key="4">
    <source>
        <dbReference type="EMBL" id="KAF9155270.1"/>
    </source>
</evidence>
<gene>
    <name evidence="4" type="ORF">BG015_010474</name>
</gene>